<evidence type="ECO:0000313" key="2">
    <source>
        <dbReference type="EMBL" id="ABR48012.1"/>
    </source>
</evidence>
<feature type="transmembrane region" description="Helical" evidence="1">
    <location>
        <begin position="102"/>
        <end position="123"/>
    </location>
</feature>
<keyword evidence="1" id="KW-1133">Transmembrane helix</keyword>
<organism evidence="2 3">
    <name type="scientific">Alkaliphilus metalliredigens (strain QYMF)</name>
    <dbReference type="NCBI Taxonomy" id="293826"/>
    <lineage>
        <taxon>Bacteria</taxon>
        <taxon>Bacillati</taxon>
        <taxon>Bacillota</taxon>
        <taxon>Clostridia</taxon>
        <taxon>Peptostreptococcales</taxon>
        <taxon>Natronincolaceae</taxon>
        <taxon>Alkaliphilus</taxon>
    </lineage>
</organism>
<protein>
    <submittedName>
        <fullName evidence="2">Uncharacterized protein</fullName>
    </submittedName>
</protein>
<feature type="transmembrane region" description="Helical" evidence="1">
    <location>
        <begin position="35"/>
        <end position="54"/>
    </location>
</feature>
<gene>
    <name evidence="2" type="ordered locus">Amet_1842</name>
</gene>
<keyword evidence="1" id="KW-0472">Membrane</keyword>
<dbReference type="KEGG" id="amt:Amet_1842"/>
<feature type="transmembrane region" description="Helical" evidence="1">
    <location>
        <begin position="6"/>
        <end position="23"/>
    </location>
</feature>
<name>A6TP94_ALKMQ</name>
<dbReference type="HOGENOM" id="CLU_1648559_0_0_9"/>
<sequence>MGVEDFKFLVFPALFLNFIFIKRIDNEKFLSYKNIQKNVMVLGFIYLLGISMISLSENSYINTIHIMRSLMVVLIFPIISIKLLEIKIINVSTIVNTIKLRFISIFNILYCILIVFLTLFYFFNKSHYINKYSFFWLFYLVFIYFLINFNKGIILKSKKN</sequence>
<dbReference type="Proteomes" id="UP000001572">
    <property type="component" value="Chromosome"/>
</dbReference>
<evidence type="ECO:0000256" key="1">
    <source>
        <dbReference type="SAM" id="Phobius"/>
    </source>
</evidence>
<feature type="transmembrane region" description="Helical" evidence="1">
    <location>
        <begin position="129"/>
        <end position="149"/>
    </location>
</feature>
<dbReference type="AlphaFoldDB" id="A6TP94"/>
<dbReference type="EMBL" id="CP000724">
    <property type="protein sequence ID" value="ABR48012.1"/>
    <property type="molecule type" value="Genomic_DNA"/>
</dbReference>
<proteinExistence type="predicted"/>
<keyword evidence="3" id="KW-1185">Reference proteome</keyword>
<keyword evidence="1" id="KW-0812">Transmembrane</keyword>
<evidence type="ECO:0000313" key="3">
    <source>
        <dbReference type="Proteomes" id="UP000001572"/>
    </source>
</evidence>
<accession>A6TP94</accession>
<reference evidence="3" key="1">
    <citation type="journal article" date="2016" name="Genome Announc.">
        <title>Complete genome sequence of Alkaliphilus metalliredigens strain QYMF, an alkaliphilic and metal-reducing bacterium isolated from borax-contaminated leachate ponds.</title>
        <authorList>
            <person name="Hwang C."/>
            <person name="Copeland A."/>
            <person name="Lucas S."/>
            <person name="Lapidus A."/>
            <person name="Barry K."/>
            <person name="Detter J.C."/>
            <person name="Glavina Del Rio T."/>
            <person name="Hammon N."/>
            <person name="Israni S."/>
            <person name="Dalin E."/>
            <person name="Tice H."/>
            <person name="Pitluck S."/>
            <person name="Chertkov O."/>
            <person name="Brettin T."/>
            <person name="Bruce D."/>
            <person name="Han C."/>
            <person name="Schmutz J."/>
            <person name="Larimer F."/>
            <person name="Land M.L."/>
            <person name="Hauser L."/>
            <person name="Kyrpides N."/>
            <person name="Mikhailova N."/>
            <person name="Ye Q."/>
            <person name="Zhou J."/>
            <person name="Richardson P."/>
            <person name="Fields M.W."/>
        </authorList>
    </citation>
    <scope>NUCLEOTIDE SEQUENCE [LARGE SCALE GENOMIC DNA]</scope>
    <source>
        <strain evidence="3">QYMF</strain>
    </source>
</reference>